<name>A0A917AGV1_9RHOB</name>
<keyword evidence="3" id="KW-1185">Reference proteome</keyword>
<reference evidence="3" key="1">
    <citation type="journal article" date="2019" name="Int. J. Syst. Evol. Microbiol.">
        <title>The Global Catalogue of Microorganisms (GCM) 10K type strain sequencing project: providing services to taxonomists for standard genome sequencing and annotation.</title>
        <authorList>
            <consortium name="The Broad Institute Genomics Platform"/>
            <consortium name="The Broad Institute Genome Sequencing Center for Infectious Disease"/>
            <person name="Wu L."/>
            <person name="Ma J."/>
        </authorList>
    </citation>
    <scope>NUCLEOTIDE SEQUENCE [LARGE SCALE GENOMIC DNA]</scope>
    <source>
        <strain evidence="3">CGMCC 1.12664</strain>
    </source>
</reference>
<accession>A0A917AGV1</accession>
<dbReference type="AlphaFoldDB" id="A0A917AGV1"/>
<sequence length="92" mass="9873">MQPETVVPAHGHRTREIAALREAATELEASFLAEMLRSAGLNGRGGAFGGGTGEDQFTSFLVEEQARRLAATGGIGLAETIFNSLKERRDDR</sequence>
<dbReference type="InterPro" id="IPR019301">
    <property type="entry name" value="Flagellar_prot_FlgJ_N"/>
</dbReference>
<feature type="domain" description="Flagellar protein FlgJ N-terminal" evidence="1">
    <location>
        <begin position="37"/>
        <end position="82"/>
    </location>
</feature>
<protein>
    <submittedName>
        <fullName evidence="2">Peptidoglycan hydrolase</fullName>
    </submittedName>
</protein>
<dbReference type="Pfam" id="PF10135">
    <property type="entry name" value="Rod-binding"/>
    <property type="match status" value="1"/>
</dbReference>
<keyword evidence="2" id="KW-0378">Hydrolase</keyword>
<evidence type="ECO:0000259" key="1">
    <source>
        <dbReference type="Pfam" id="PF10135"/>
    </source>
</evidence>
<evidence type="ECO:0000313" key="3">
    <source>
        <dbReference type="Proteomes" id="UP000612855"/>
    </source>
</evidence>
<dbReference type="EMBL" id="BMFJ01000002">
    <property type="protein sequence ID" value="GGE47536.1"/>
    <property type="molecule type" value="Genomic_DNA"/>
</dbReference>
<gene>
    <name evidence="2" type="primary">cheL</name>
    <name evidence="2" type="ORF">GCM10011360_38420</name>
</gene>
<proteinExistence type="predicted"/>
<organism evidence="2 3">
    <name type="scientific">Primorskyibacter flagellatus</name>
    <dbReference type="NCBI Taxonomy" id="1387277"/>
    <lineage>
        <taxon>Bacteria</taxon>
        <taxon>Pseudomonadati</taxon>
        <taxon>Pseudomonadota</taxon>
        <taxon>Alphaproteobacteria</taxon>
        <taxon>Rhodobacterales</taxon>
        <taxon>Roseobacteraceae</taxon>
        <taxon>Primorskyibacter</taxon>
    </lineage>
</organism>
<dbReference type="RefSeq" id="WP_188479432.1">
    <property type="nucleotide sequence ID" value="NZ_BMFJ01000002.1"/>
</dbReference>
<comment type="caution">
    <text evidence="2">The sequence shown here is derived from an EMBL/GenBank/DDBJ whole genome shotgun (WGS) entry which is preliminary data.</text>
</comment>
<dbReference type="GO" id="GO:0016787">
    <property type="term" value="F:hydrolase activity"/>
    <property type="evidence" value="ECO:0007669"/>
    <property type="project" value="UniProtKB-KW"/>
</dbReference>
<dbReference type="Proteomes" id="UP000612855">
    <property type="component" value="Unassembled WGS sequence"/>
</dbReference>
<evidence type="ECO:0000313" key="2">
    <source>
        <dbReference type="EMBL" id="GGE47536.1"/>
    </source>
</evidence>